<evidence type="ECO:0000256" key="1">
    <source>
        <dbReference type="ARBA" id="ARBA00022801"/>
    </source>
</evidence>
<feature type="region of interest" description="Disordered" evidence="3">
    <location>
        <begin position="1"/>
        <end position="21"/>
    </location>
</feature>
<reference evidence="4" key="1">
    <citation type="journal article" date="2021" name="PeerJ">
        <title>Extensive microbial diversity within the chicken gut microbiome revealed by metagenomics and culture.</title>
        <authorList>
            <person name="Gilroy R."/>
            <person name="Ravi A."/>
            <person name="Getino M."/>
            <person name="Pursley I."/>
            <person name="Horton D.L."/>
            <person name="Alikhan N.F."/>
            <person name="Baker D."/>
            <person name="Gharbi K."/>
            <person name="Hall N."/>
            <person name="Watson M."/>
            <person name="Adriaenssens E.M."/>
            <person name="Foster-Nyarko E."/>
            <person name="Jarju S."/>
            <person name="Secka A."/>
            <person name="Antonio M."/>
            <person name="Oren A."/>
            <person name="Chaudhuri R.R."/>
            <person name="La Ragione R."/>
            <person name="Hildebrand F."/>
            <person name="Pallen M.J."/>
        </authorList>
    </citation>
    <scope>NUCLEOTIDE SEQUENCE</scope>
    <source>
        <strain evidence="4">CHK186-1790</strain>
    </source>
</reference>
<dbReference type="GO" id="GO:0016787">
    <property type="term" value="F:hydrolase activity"/>
    <property type="evidence" value="ECO:0007669"/>
    <property type="project" value="UniProtKB-KW"/>
</dbReference>
<dbReference type="SUPFAM" id="SSF63817">
    <property type="entry name" value="Sortase"/>
    <property type="match status" value="1"/>
</dbReference>
<name>A0A9D2T0B4_9FIRM</name>
<evidence type="ECO:0000313" key="4">
    <source>
        <dbReference type="EMBL" id="HJC40696.1"/>
    </source>
</evidence>
<protein>
    <submittedName>
        <fullName evidence="4">Class B sortase</fullName>
    </submittedName>
</protein>
<accession>A0A9D2T0B4</accession>
<dbReference type="EMBL" id="DWWJ01000076">
    <property type="protein sequence ID" value="HJC40696.1"/>
    <property type="molecule type" value="Genomic_DNA"/>
</dbReference>
<dbReference type="InterPro" id="IPR005754">
    <property type="entry name" value="Sortase"/>
</dbReference>
<dbReference type="InterPro" id="IPR023365">
    <property type="entry name" value="Sortase_dom-sf"/>
</dbReference>
<feature type="active site" description="Proton donor/acceptor" evidence="2">
    <location>
        <position position="154"/>
    </location>
</feature>
<organism evidence="4 5">
    <name type="scientific">Candidatus Intestinimonas pullistercoris</name>
    <dbReference type="NCBI Taxonomy" id="2838623"/>
    <lineage>
        <taxon>Bacteria</taxon>
        <taxon>Bacillati</taxon>
        <taxon>Bacillota</taxon>
        <taxon>Clostridia</taxon>
        <taxon>Eubacteriales</taxon>
        <taxon>Intestinimonas</taxon>
    </lineage>
</organism>
<dbReference type="InterPro" id="IPR009835">
    <property type="entry name" value="SrtB"/>
</dbReference>
<feature type="active site" description="Acyl-thioester intermediate" evidence="2">
    <location>
        <position position="255"/>
    </location>
</feature>
<evidence type="ECO:0000256" key="2">
    <source>
        <dbReference type="PIRSR" id="PIRSR605754-1"/>
    </source>
</evidence>
<reference evidence="4" key="2">
    <citation type="submission" date="2021-04" db="EMBL/GenBank/DDBJ databases">
        <authorList>
            <person name="Gilroy R."/>
        </authorList>
    </citation>
    <scope>NUCLEOTIDE SEQUENCE</scope>
    <source>
        <strain evidence="4">CHK186-1790</strain>
    </source>
</reference>
<sequence length="280" mass="31319">MRPRRRRIQGGRTVNGKKQRRRPPWRTWALALCAGVFVLSAGMLVQDLLRASREQEAYLRLAQRVREAEEAGTPETGAGSGRLAGYALLHQENPDLAGWLAIPGTVVDYPVMFTPEEPEYYLRRAFDGSYAVGGSLFIGEGCTPEGSHVIIYGHRMDNGSMFGGLSAYAQADYAAEHPVIRYDTLDREGEYQVMAAFYSRVYTDRDENVFRYYQYSDLSDPAVFQSYVDQVKAAALYDTGVEASYGDRLLTLSTCSYHTDDGRFVVVARQAAGPLEHRDP</sequence>
<dbReference type="CDD" id="cd05826">
    <property type="entry name" value="Sortase_B"/>
    <property type="match status" value="1"/>
</dbReference>
<evidence type="ECO:0000313" key="5">
    <source>
        <dbReference type="Proteomes" id="UP000823882"/>
    </source>
</evidence>
<comment type="caution">
    <text evidence="4">The sequence shown here is derived from an EMBL/GenBank/DDBJ whole genome shotgun (WGS) entry which is preliminary data.</text>
</comment>
<proteinExistence type="predicted"/>
<evidence type="ECO:0000256" key="3">
    <source>
        <dbReference type="SAM" id="MobiDB-lite"/>
    </source>
</evidence>
<dbReference type="AlphaFoldDB" id="A0A9D2T0B4"/>
<dbReference type="Proteomes" id="UP000823882">
    <property type="component" value="Unassembled WGS sequence"/>
</dbReference>
<keyword evidence="1" id="KW-0378">Hydrolase</keyword>
<dbReference type="Pfam" id="PF04203">
    <property type="entry name" value="Sortase"/>
    <property type="match status" value="1"/>
</dbReference>
<gene>
    <name evidence="4" type="ORF">H9701_03990</name>
</gene>
<dbReference type="Gene3D" id="2.40.260.10">
    <property type="entry name" value="Sortase"/>
    <property type="match status" value="1"/>
</dbReference>